<comment type="caution">
    <text evidence="2">The sequence shown here is derived from an EMBL/GenBank/DDBJ whole genome shotgun (WGS) entry which is preliminary data.</text>
</comment>
<name>A0A7J8ZF61_9ROSI</name>
<dbReference type="Proteomes" id="UP000593574">
    <property type="component" value="Unassembled WGS sequence"/>
</dbReference>
<protein>
    <recommendedName>
        <fullName evidence="1">Agglutinin domain-containing protein</fullName>
    </recommendedName>
</protein>
<organism evidence="2 3">
    <name type="scientific">Gossypium laxum</name>
    <dbReference type="NCBI Taxonomy" id="34288"/>
    <lineage>
        <taxon>Eukaryota</taxon>
        <taxon>Viridiplantae</taxon>
        <taxon>Streptophyta</taxon>
        <taxon>Embryophyta</taxon>
        <taxon>Tracheophyta</taxon>
        <taxon>Spermatophyta</taxon>
        <taxon>Magnoliopsida</taxon>
        <taxon>eudicotyledons</taxon>
        <taxon>Gunneridae</taxon>
        <taxon>Pentapetalae</taxon>
        <taxon>rosids</taxon>
        <taxon>malvids</taxon>
        <taxon>Malvales</taxon>
        <taxon>Malvaceae</taxon>
        <taxon>Malvoideae</taxon>
        <taxon>Gossypium</taxon>
    </lineage>
</organism>
<dbReference type="Pfam" id="PF07468">
    <property type="entry name" value="Agglutinin"/>
    <property type="match status" value="2"/>
</dbReference>
<feature type="domain" description="Agglutinin" evidence="1">
    <location>
        <begin position="161"/>
        <end position="294"/>
    </location>
</feature>
<dbReference type="InterPro" id="IPR053237">
    <property type="entry name" value="Natterin_C"/>
</dbReference>
<dbReference type="PANTHER" id="PTHR39244">
    <property type="entry name" value="NATTERIN-4"/>
    <property type="match status" value="1"/>
</dbReference>
<sequence length="469" mass="53048">MSVAAPRFIVLKSKEEYLGIIDGNGADDGRLKISSATQATRSYAKFEVEKAASGHGLVHIRSCGNNKYWERVQKNPTGGNSDSQYWIAATAKKREEDQSKSSCTLFKFIPVNTAANTVRIMHVQSICPLYLGTNSYVLANDQVFDGSSDDIFTIINGETLLALPRYVAFKGDNNHYLCLRHLKGSPYLQFSSSDISDPNVAMEVFVKNVDMLLIKPVSSDNYWRDIKGWIWVDSNDTSDQNTWFRPVKVNDNTIALLTLRNNYFCKRLTADGKDNCLDACIPTITQEAQLLVEEPVKERQIQGVKYDLDNRRMLEETVTVMGKHTHKNNTPHSQFYEVKFSLQNTATRTWKANLSLKLGLKATFDVQLPLLVDGKTRLSTELNAGYEFGKTYTDTFNMEFTHKVEVSRMSKMTAKLVSTLGKYDIPFTYLQKDTLYNGKTVINDVQDGTYTGSNFYNTRFEIKEVPLSS</sequence>
<gene>
    <name evidence="2" type="ORF">Golax_009694</name>
</gene>
<dbReference type="SMART" id="SM00791">
    <property type="entry name" value="Agglutinin"/>
    <property type="match status" value="2"/>
</dbReference>
<dbReference type="Gene3D" id="2.170.15.10">
    <property type="entry name" value="Proaerolysin, chain A, domain 3"/>
    <property type="match status" value="1"/>
</dbReference>
<evidence type="ECO:0000313" key="2">
    <source>
        <dbReference type="EMBL" id="MBA0710401.1"/>
    </source>
</evidence>
<dbReference type="SUPFAM" id="SSF50382">
    <property type="entry name" value="Agglutinin"/>
    <property type="match status" value="2"/>
</dbReference>
<dbReference type="Gene3D" id="2.80.10.50">
    <property type="match status" value="2"/>
</dbReference>
<evidence type="ECO:0000313" key="3">
    <source>
        <dbReference type="Proteomes" id="UP000593574"/>
    </source>
</evidence>
<feature type="domain" description="Agglutinin" evidence="1">
    <location>
        <begin position="3"/>
        <end position="156"/>
    </location>
</feature>
<dbReference type="EMBL" id="JABEZV010000005">
    <property type="protein sequence ID" value="MBA0710401.1"/>
    <property type="molecule type" value="Genomic_DNA"/>
</dbReference>
<keyword evidence="3" id="KW-1185">Reference proteome</keyword>
<dbReference type="InterPro" id="IPR008998">
    <property type="entry name" value="Agglutinin"/>
</dbReference>
<dbReference type="CDD" id="cd20216">
    <property type="entry name" value="PFM_HFR-2-like"/>
    <property type="match status" value="1"/>
</dbReference>
<dbReference type="AlphaFoldDB" id="A0A7J8ZF61"/>
<evidence type="ECO:0000259" key="1">
    <source>
        <dbReference type="SMART" id="SM00791"/>
    </source>
</evidence>
<proteinExistence type="predicted"/>
<dbReference type="InterPro" id="IPR036242">
    <property type="entry name" value="Agglutinin_dom_sf"/>
</dbReference>
<dbReference type="SUPFAM" id="SSF56973">
    <property type="entry name" value="Aerolisin/ETX pore-forming domain"/>
    <property type="match status" value="1"/>
</dbReference>
<dbReference type="PANTHER" id="PTHR39244:SF5">
    <property type="entry name" value="NATTERIN-3-LIKE"/>
    <property type="match status" value="1"/>
</dbReference>
<accession>A0A7J8ZF61</accession>
<reference evidence="2 3" key="1">
    <citation type="journal article" date="2019" name="Genome Biol. Evol.">
        <title>Insights into the evolution of the New World diploid cottons (Gossypium, subgenus Houzingenia) based on genome sequencing.</title>
        <authorList>
            <person name="Grover C.E."/>
            <person name="Arick M.A. 2nd"/>
            <person name="Thrash A."/>
            <person name="Conover J.L."/>
            <person name="Sanders W.S."/>
            <person name="Peterson D.G."/>
            <person name="Frelichowski J.E."/>
            <person name="Scheffler J.A."/>
            <person name="Scheffler B.E."/>
            <person name="Wendel J.F."/>
        </authorList>
    </citation>
    <scope>NUCLEOTIDE SEQUENCE [LARGE SCALE GENOMIC DNA]</scope>
    <source>
        <strain evidence="2">4</strain>
        <tissue evidence="2">Leaf</tissue>
    </source>
</reference>